<organism evidence="1 2">
    <name type="scientific">Solirubrobacter pauli</name>
    <dbReference type="NCBI Taxonomy" id="166793"/>
    <lineage>
        <taxon>Bacteria</taxon>
        <taxon>Bacillati</taxon>
        <taxon>Actinomycetota</taxon>
        <taxon>Thermoleophilia</taxon>
        <taxon>Solirubrobacterales</taxon>
        <taxon>Solirubrobacteraceae</taxon>
        <taxon>Solirubrobacter</taxon>
    </lineage>
</organism>
<dbReference type="SUPFAM" id="SSF48452">
    <property type="entry name" value="TPR-like"/>
    <property type="match status" value="1"/>
</dbReference>
<protein>
    <recommendedName>
        <fullName evidence="3">Tetratricopeptide repeat protein</fullName>
    </recommendedName>
</protein>
<comment type="caution">
    <text evidence="1">The sequence shown here is derived from an EMBL/GenBank/DDBJ whole genome shotgun (WGS) entry which is preliminary data.</text>
</comment>
<dbReference type="Gene3D" id="2.60.120.10">
    <property type="entry name" value="Jelly Rolls"/>
    <property type="match status" value="1"/>
</dbReference>
<dbReference type="AlphaFoldDB" id="A0A660LDC0"/>
<dbReference type="EMBL" id="RBIL01000001">
    <property type="protein sequence ID" value="RKQ92245.1"/>
    <property type="molecule type" value="Genomic_DNA"/>
</dbReference>
<keyword evidence="2" id="KW-1185">Reference proteome</keyword>
<dbReference type="RefSeq" id="WP_121249952.1">
    <property type="nucleotide sequence ID" value="NZ_RBIL01000001.1"/>
</dbReference>
<dbReference type="InterPro" id="IPR014710">
    <property type="entry name" value="RmlC-like_jellyroll"/>
</dbReference>
<reference evidence="1 2" key="1">
    <citation type="submission" date="2018-10" db="EMBL/GenBank/DDBJ databases">
        <title>Genomic Encyclopedia of Archaeal and Bacterial Type Strains, Phase II (KMG-II): from individual species to whole genera.</title>
        <authorList>
            <person name="Goeker M."/>
        </authorList>
    </citation>
    <scope>NUCLEOTIDE SEQUENCE [LARGE SCALE GENOMIC DNA]</scope>
    <source>
        <strain evidence="1 2">DSM 14954</strain>
    </source>
</reference>
<accession>A0A660LDC0</accession>
<dbReference type="Proteomes" id="UP000278962">
    <property type="component" value="Unassembled WGS sequence"/>
</dbReference>
<dbReference type="NCBIfam" id="NF047558">
    <property type="entry name" value="TPR_END_plus"/>
    <property type="match status" value="1"/>
</dbReference>
<dbReference type="Gene3D" id="1.25.40.10">
    <property type="entry name" value="Tetratricopeptide repeat domain"/>
    <property type="match status" value="1"/>
</dbReference>
<evidence type="ECO:0008006" key="3">
    <source>
        <dbReference type="Google" id="ProtNLM"/>
    </source>
</evidence>
<sequence>MDFRPIRRPLGVSAFGINAYTADEGTVIEPHDELGSGSGHHEELYFVASGHARFTLDGEELDAPAGTIVFAAPEQHRAATAHAKDTTVLVIGGKPGAAGPPSPFEFWYFAGAQAEQGRPEQAYATAAEALEHYPDNPGLHYNLACYAALAGRREDALRHIRVAFEGRPEAREWAREDPDLDLIRSDIQDDLA</sequence>
<name>A0A660LDC0_9ACTN</name>
<evidence type="ECO:0000313" key="1">
    <source>
        <dbReference type="EMBL" id="RKQ92245.1"/>
    </source>
</evidence>
<dbReference type="InterPro" id="IPR011051">
    <property type="entry name" value="RmlC_Cupin_sf"/>
</dbReference>
<gene>
    <name evidence="1" type="ORF">C8N24_2088</name>
</gene>
<proteinExistence type="predicted"/>
<dbReference type="OrthoDB" id="4859670at2"/>
<dbReference type="InterPro" id="IPR011990">
    <property type="entry name" value="TPR-like_helical_dom_sf"/>
</dbReference>
<dbReference type="SUPFAM" id="SSF51182">
    <property type="entry name" value="RmlC-like cupins"/>
    <property type="match status" value="1"/>
</dbReference>
<evidence type="ECO:0000313" key="2">
    <source>
        <dbReference type="Proteomes" id="UP000278962"/>
    </source>
</evidence>